<feature type="chain" id="PRO_5002238028" description="Kelch repeat protein" evidence="4">
    <location>
        <begin position="19"/>
        <end position="575"/>
    </location>
</feature>
<evidence type="ECO:0000313" key="5">
    <source>
        <dbReference type="EMBL" id="KIW32491.1"/>
    </source>
</evidence>
<dbReference type="PANTHER" id="PTHR47435">
    <property type="entry name" value="KELCH REPEAT PROTEIN (AFU_ORTHOLOGUE AFUA_5G12780)"/>
    <property type="match status" value="1"/>
</dbReference>
<feature type="signal peptide" evidence="4">
    <location>
        <begin position="1"/>
        <end position="18"/>
    </location>
</feature>
<evidence type="ECO:0000256" key="4">
    <source>
        <dbReference type="SAM" id="SignalP"/>
    </source>
</evidence>
<keyword evidence="6" id="KW-1185">Reference proteome</keyword>
<gene>
    <name evidence="5" type="ORF">PV07_04034</name>
</gene>
<dbReference type="EMBL" id="KN847041">
    <property type="protein sequence ID" value="KIW32491.1"/>
    <property type="molecule type" value="Genomic_DNA"/>
</dbReference>
<keyword evidence="3" id="KW-1133">Transmembrane helix</keyword>
<name>A0A0D1ZWF5_9EURO</name>
<dbReference type="GeneID" id="27343228"/>
<evidence type="ECO:0008006" key="7">
    <source>
        <dbReference type="Google" id="ProtNLM"/>
    </source>
</evidence>
<keyword evidence="4" id="KW-0732">Signal</keyword>
<keyword evidence="3" id="KW-0812">Transmembrane</keyword>
<evidence type="ECO:0000256" key="3">
    <source>
        <dbReference type="SAM" id="Phobius"/>
    </source>
</evidence>
<dbReference type="SUPFAM" id="SSF50965">
    <property type="entry name" value="Galactose oxidase, central domain"/>
    <property type="match status" value="1"/>
</dbReference>
<dbReference type="InterPro" id="IPR011043">
    <property type="entry name" value="Gal_Oxase/kelch_b-propeller"/>
</dbReference>
<dbReference type="HOGENOM" id="CLU_012508_3_1_1"/>
<sequence length="575" mass="61393">MLATVLFITLLCSSTALSSVSRRATTNLDPAWAYNASQFYRRCSQASIVIGDYLYIDGGEIYYLDDQKSPRSLPLNSTYSVSLTSTWTNRSISLNPIAKGSAPVLNGANVWPDDAGTSFYSFNGIVSQAYTTPPEPPPDQLWQFLPDGSSGSWTIVDAPNLKRLNKAGSTSGNGSSYILGGWGSWLTDSEYSSNTALRHPGGGLVTYNLDTRTWANQSIAELAPSGWSYEAEFHYLEGLQRDGLLLAMGGATAPPGPISSGGQTLNSYGYVSLFDTATGTWYNQSTTGDIPVQRYDTCSVGVQGDNGTFEIFLYGGSVVPPQTTQPTDQQSNIDLAKVSILSLPSFHWHTTALNPKHSRAKHSCNLAGNRQMIVVGGAIANVANAHQTKDPWAQGLGVFDMTELEWKDSYDPSAATYQTPNIVKQYISANGQYPTTWDSQTVESWLSAKAAPNPTSSSSPASSSPASNGGSGSSNTGAIVGGVVGGVGGLLILGSAFFYRRHQRSRRIGRQSLNSEELITRDQEQPHGDASSMVDMTSHPEELAATEPRTELPGMPVGFATPAAKEAAHGAHELP</sequence>
<evidence type="ECO:0000256" key="1">
    <source>
        <dbReference type="ARBA" id="ARBA00022737"/>
    </source>
</evidence>
<reference evidence="5 6" key="1">
    <citation type="submission" date="2015-01" db="EMBL/GenBank/DDBJ databases">
        <title>The Genome Sequence of Cladophialophora immunda CBS83496.</title>
        <authorList>
            <consortium name="The Broad Institute Genomics Platform"/>
            <person name="Cuomo C."/>
            <person name="de Hoog S."/>
            <person name="Gorbushina A."/>
            <person name="Stielow B."/>
            <person name="Teixiera M."/>
            <person name="Abouelleil A."/>
            <person name="Chapman S.B."/>
            <person name="Priest M."/>
            <person name="Young S.K."/>
            <person name="Wortman J."/>
            <person name="Nusbaum C."/>
            <person name="Birren B."/>
        </authorList>
    </citation>
    <scope>NUCLEOTIDE SEQUENCE [LARGE SCALE GENOMIC DNA]</scope>
    <source>
        <strain evidence="5 6">CBS 83496</strain>
    </source>
</reference>
<feature type="region of interest" description="Disordered" evidence="2">
    <location>
        <begin position="510"/>
        <end position="558"/>
    </location>
</feature>
<feature type="region of interest" description="Disordered" evidence="2">
    <location>
        <begin position="448"/>
        <end position="473"/>
    </location>
</feature>
<protein>
    <recommendedName>
        <fullName evidence="7">Kelch repeat protein</fullName>
    </recommendedName>
</protein>
<dbReference type="STRING" id="569365.A0A0D1ZWF5"/>
<feature type="transmembrane region" description="Helical" evidence="3">
    <location>
        <begin position="478"/>
        <end position="499"/>
    </location>
</feature>
<evidence type="ECO:0000313" key="6">
    <source>
        <dbReference type="Proteomes" id="UP000054466"/>
    </source>
</evidence>
<dbReference type="AlphaFoldDB" id="A0A0D1ZWF5"/>
<proteinExistence type="predicted"/>
<keyword evidence="1" id="KW-0677">Repeat</keyword>
<feature type="compositionally biased region" description="Basic and acidic residues" evidence="2">
    <location>
        <begin position="518"/>
        <end position="527"/>
    </location>
</feature>
<dbReference type="RefSeq" id="XP_016252707.1">
    <property type="nucleotide sequence ID" value="XM_016390805.1"/>
</dbReference>
<dbReference type="Proteomes" id="UP000054466">
    <property type="component" value="Unassembled WGS sequence"/>
</dbReference>
<dbReference type="VEuPathDB" id="FungiDB:PV07_04034"/>
<keyword evidence="3" id="KW-0472">Membrane</keyword>
<dbReference type="PANTHER" id="PTHR47435:SF4">
    <property type="entry name" value="KELCH REPEAT PROTEIN (AFU_ORTHOLOGUE AFUA_5G12780)"/>
    <property type="match status" value="1"/>
</dbReference>
<accession>A0A0D1ZWF5</accession>
<evidence type="ECO:0000256" key="2">
    <source>
        <dbReference type="SAM" id="MobiDB-lite"/>
    </source>
</evidence>
<dbReference type="OrthoDB" id="540004at2759"/>
<organism evidence="5 6">
    <name type="scientific">Cladophialophora immunda</name>
    <dbReference type="NCBI Taxonomy" id="569365"/>
    <lineage>
        <taxon>Eukaryota</taxon>
        <taxon>Fungi</taxon>
        <taxon>Dikarya</taxon>
        <taxon>Ascomycota</taxon>
        <taxon>Pezizomycotina</taxon>
        <taxon>Eurotiomycetes</taxon>
        <taxon>Chaetothyriomycetidae</taxon>
        <taxon>Chaetothyriales</taxon>
        <taxon>Herpotrichiellaceae</taxon>
        <taxon>Cladophialophora</taxon>
    </lineage>
</organism>